<evidence type="ECO:0000313" key="2">
    <source>
        <dbReference type="EMBL" id="EAT81136.1"/>
    </source>
</evidence>
<gene>
    <name evidence="2" type="ORF">SNOG_11428</name>
</gene>
<proteinExistence type="predicted"/>
<dbReference type="Proteomes" id="UP000001055">
    <property type="component" value="Unassembled WGS sequence"/>
</dbReference>
<dbReference type="AlphaFoldDB" id="Q0U9Y6"/>
<feature type="region of interest" description="Disordered" evidence="1">
    <location>
        <begin position="23"/>
        <end position="43"/>
    </location>
</feature>
<protein>
    <submittedName>
        <fullName evidence="2">Uncharacterized protein</fullName>
    </submittedName>
</protein>
<name>Q0U9Y6_PHANO</name>
<organism evidence="2 3">
    <name type="scientific">Phaeosphaeria nodorum (strain SN15 / ATCC MYA-4574 / FGSC 10173)</name>
    <name type="common">Glume blotch fungus</name>
    <name type="synonym">Parastagonospora nodorum</name>
    <dbReference type="NCBI Taxonomy" id="321614"/>
    <lineage>
        <taxon>Eukaryota</taxon>
        <taxon>Fungi</taxon>
        <taxon>Dikarya</taxon>
        <taxon>Ascomycota</taxon>
        <taxon>Pezizomycotina</taxon>
        <taxon>Dothideomycetes</taxon>
        <taxon>Pleosporomycetidae</taxon>
        <taxon>Pleosporales</taxon>
        <taxon>Pleosporineae</taxon>
        <taxon>Phaeosphaeriaceae</taxon>
        <taxon>Parastagonospora</taxon>
    </lineage>
</organism>
<dbReference type="RefSeq" id="XP_001801670.1">
    <property type="nucleotide sequence ID" value="XM_001801618.1"/>
</dbReference>
<sequence>MASQLNAIDAGHACFRQMYIRPQVSSIHEAKPPTSPKRLSTTR</sequence>
<reference evidence="3" key="1">
    <citation type="journal article" date="2007" name="Plant Cell">
        <title>Dothideomycete-plant interactions illuminated by genome sequencing and EST analysis of the wheat pathogen Stagonospora nodorum.</title>
        <authorList>
            <person name="Hane J.K."/>
            <person name="Lowe R.G."/>
            <person name="Solomon P.S."/>
            <person name="Tan K.C."/>
            <person name="Schoch C.L."/>
            <person name="Spatafora J.W."/>
            <person name="Crous P.W."/>
            <person name="Kodira C."/>
            <person name="Birren B.W."/>
            <person name="Galagan J.E."/>
            <person name="Torriani S.F."/>
            <person name="McDonald B.A."/>
            <person name="Oliver R.P."/>
        </authorList>
    </citation>
    <scope>NUCLEOTIDE SEQUENCE [LARGE SCALE GENOMIC DNA]</scope>
    <source>
        <strain evidence="3">SN15 / ATCC MYA-4574 / FGSC 10173</strain>
    </source>
</reference>
<dbReference type="GeneID" id="5978578"/>
<dbReference type="InParanoid" id="Q0U9Y6"/>
<evidence type="ECO:0000313" key="3">
    <source>
        <dbReference type="Proteomes" id="UP000001055"/>
    </source>
</evidence>
<evidence type="ECO:0000256" key="1">
    <source>
        <dbReference type="SAM" id="MobiDB-lite"/>
    </source>
</evidence>
<dbReference type="KEGG" id="pno:SNOG_11428"/>
<dbReference type="EMBL" id="CH445343">
    <property type="protein sequence ID" value="EAT81136.1"/>
    <property type="molecule type" value="Genomic_DNA"/>
</dbReference>
<dbReference type="HOGENOM" id="CLU_3242359_0_0_1"/>
<accession>Q0U9Y6</accession>